<evidence type="ECO:0000256" key="1">
    <source>
        <dbReference type="SAM" id="MobiDB-lite"/>
    </source>
</evidence>
<feature type="region of interest" description="Disordered" evidence="1">
    <location>
        <begin position="431"/>
        <end position="510"/>
    </location>
</feature>
<reference evidence="2" key="1">
    <citation type="submission" date="2020-05" db="EMBL/GenBank/DDBJ databases">
        <title>Mycena genomes resolve the evolution of fungal bioluminescence.</title>
        <authorList>
            <person name="Tsai I.J."/>
        </authorList>
    </citation>
    <scope>NUCLEOTIDE SEQUENCE</scope>
    <source>
        <strain evidence="2">CCC161011</strain>
    </source>
</reference>
<evidence type="ECO:0000313" key="2">
    <source>
        <dbReference type="EMBL" id="KAF7334495.1"/>
    </source>
</evidence>
<dbReference type="AlphaFoldDB" id="A0A8H7CEP4"/>
<dbReference type="Pfam" id="PF09804">
    <property type="entry name" value="DENND11"/>
    <property type="match status" value="2"/>
</dbReference>
<dbReference type="GO" id="GO:0005811">
    <property type="term" value="C:lipid droplet"/>
    <property type="evidence" value="ECO:0007669"/>
    <property type="project" value="TreeGrafter"/>
</dbReference>
<feature type="compositionally biased region" description="Polar residues" evidence="1">
    <location>
        <begin position="482"/>
        <end position="491"/>
    </location>
</feature>
<proteinExistence type="predicted"/>
<evidence type="ECO:0008006" key="4">
    <source>
        <dbReference type="Google" id="ProtNLM"/>
    </source>
</evidence>
<feature type="compositionally biased region" description="Low complexity" evidence="1">
    <location>
        <begin position="492"/>
        <end position="510"/>
    </location>
</feature>
<feature type="compositionally biased region" description="Basic and acidic residues" evidence="1">
    <location>
        <begin position="442"/>
        <end position="455"/>
    </location>
</feature>
<keyword evidence="3" id="KW-1185">Reference proteome</keyword>
<comment type="caution">
    <text evidence="2">The sequence shown here is derived from an EMBL/GenBank/DDBJ whole genome shotgun (WGS) entry which is preliminary data.</text>
</comment>
<dbReference type="InterPro" id="IPR018626">
    <property type="entry name" value="LCHN/Anr2"/>
</dbReference>
<organism evidence="2 3">
    <name type="scientific">Mycena venus</name>
    <dbReference type="NCBI Taxonomy" id="2733690"/>
    <lineage>
        <taxon>Eukaryota</taxon>
        <taxon>Fungi</taxon>
        <taxon>Dikarya</taxon>
        <taxon>Basidiomycota</taxon>
        <taxon>Agaricomycotina</taxon>
        <taxon>Agaricomycetes</taxon>
        <taxon>Agaricomycetidae</taxon>
        <taxon>Agaricales</taxon>
        <taxon>Marasmiineae</taxon>
        <taxon>Mycenaceae</taxon>
        <taxon>Mycena</taxon>
    </lineage>
</organism>
<evidence type="ECO:0000313" key="3">
    <source>
        <dbReference type="Proteomes" id="UP000620124"/>
    </source>
</evidence>
<dbReference type="Proteomes" id="UP000620124">
    <property type="component" value="Unassembled WGS sequence"/>
</dbReference>
<sequence>MSAVDSKGRNPQDIVAIFHASFHPTQGNIIDWSVKANDDLNLSGLEFSALPSGLHLVEEDVVYFTSPSGARRRLHLPAPQNDRQGAPRLPALLTRCAAGKVGAPAAVEARCGAQGGDERGIDGEGAGAGAKEEWAWAPARAFFEERKVRRADLGGAGDWEGWSAELLERCSDPSNPTLHLPHLLRILGPSSLTLYKHALGRRRILIYTLPPVEAAGILARVVGDMGWEWQVQVSGEQVAEGNPISVLGMVTLNDLERMQREGETGRGWVACTTDALFLEKPACYDLLVDLTTSSPARATRPTFYALSVVRFAWSDVKLWNEINRILQLDSSAHSHSHSCCSPGSIPPDSASTSSFKSPSAKSSSAAAGNFVTAWTDAWRVYEDVCVICAGLWMGSWRGNSALSYSTAEGAANWGAVRLEGDEDLSLRALSARAAGEDGDGDGGDRDRGEEGEGHGIRSVGMGIEGGPQLKLTRTTTKGTRRSSAMSWSSGRATLTSPTAPSSSKLKGKGAVAQARQAAVAVDDDDDEDTYDSEAARRDGQILTTLSLLQTLHAHTAFQLSTLEAFLPSSSSSPSASTSSPSSSAAASSSAATHTLTFTSKDMAAFELGPLSGMDARYLEWLALEYGWGAGVRGVIVKRGWREMLGAIFGYG</sequence>
<gene>
    <name evidence="2" type="ORF">MVEN_02279000</name>
</gene>
<dbReference type="PANTHER" id="PTHR28153:SF1">
    <property type="entry name" value="DUF4484 DOMAIN-CONTAINING PROTEIN"/>
    <property type="match status" value="1"/>
</dbReference>
<dbReference type="EMBL" id="JACAZI010000026">
    <property type="protein sequence ID" value="KAF7334495.1"/>
    <property type="molecule type" value="Genomic_DNA"/>
</dbReference>
<dbReference type="PANTHER" id="PTHR28153">
    <property type="entry name" value="PROTEIN, PUTATIVE-RELATED"/>
    <property type="match status" value="1"/>
</dbReference>
<dbReference type="InterPro" id="IPR053056">
    <property type="entry name" value="Lipid_Metab_Assoc_Protein"/>
</dbReference>
<name>A0A8H7CEP4_9AGAR</name>
<accession>A0A8H7CEP4</accession>
<dbReference type="OrthoDB" id="2152680at2759"/>
<protein>
    <recommendedName>
        <fullName evidence="4">Protein LCHN</fullName>
    </recommendedName>
</protein>